<feature type="domain" description="Reverse transcriptase" evidence="1">
    <location>
        <begin position="335"/>
        <end position="566"/>
    </location>
</feature>
<dbReference type="Pfam" id="PF00078">
    <property type="entry name" value="RVT_1"/>
    <property type="match status" value="1"/>
</dbReference>
<name>A0A812Y6W9_9DINO</name>
<dbReference type="Gene3D" id="3.30.70.270">
    <property type="match status" value="1"/>
</dbReference>
<comment type="caution">
    <text evidence="2">The sequence shown here is derived from an EMBL/GenBank/DDBJ whole genome shotgun (WGS) entry which is preliminary data.</text>
</comment>
<evidence type="ECO:0000259" key="1">
    <source>
        <dbReference type="PROSITE" id="PS50878"/>
    </source>
</evidence>
<gene>
    <name evidence="2" type="primary">pol</name>
    <name evidence="2" type="ORF">SNEC2469_LOCUS22475</name>
</gene>
<dbReference type="InterPro" id="IPR000477">
    <property type="entry name" value="RT_dom"/>
</dbReference>
<dbReference type="OrthoDB" id="447913at2759"/>
<keyword evidence="3" id="KW-1185">Reference proteome</keyword>
<dbReference type="PROSITE" id="PS50878">
    <property type="entry name" value="RT_POL"/>
    <property type="match status" value="1"/>
</dbReference>
<dbReference type="Proteomes" id="UP000601435">
    <property type="component" value="Unassembled WGS sequence"/>
</dbReference>
<dbReference type="PANTHER" id="PTHR47027">
    <property type="entry name" value="REVERSE TRANSCRIPTASE DOMAIN-CONTAINING PROTEIN"/>
    <property type="match status" value="1"/>
</dbReference>
<accession>A0A812Y6W9</accession>
<proteinExistence type="predicted"/>
<evidence type="ECO:0000313" key="3">
    <source>
        <dbReference type="Proteomes" id="UP000601435"/>
    </source>
</evidence>
<protein>
    <submittedName>
        <fullName evidence="2">Pol protein</fullName>
    </submittedName>
</protein>
<organism evidence="2 3">
    <name type="scientific">Symbiodinium necroappetens</name>
    <dbReference type="NCBI Taxonomy" id="1628268"/>
    <lineage>
        <taxon>Eukaryota</taxon>
        <taxon>Sar</taxon>
        <taxon>Alveolata</taxon>
        <taxon>Dinophyceae</taxon>
        <taxon>Suessiales</taxon>
        <taxon>Symbiodiniaceae</taxon>
        <taxon>Symbiodinium</taxon>
    </lineage>
</organism>
<dbReference type="InterPro" id="IPR043128">
    <property type="entry name" value="Rev_trsase/Diguanyl_cyclase"/>
</dbReference>
<sequence length="725" mass="81518">MWATYSKTKQQRDVAGHCSWTKRTLASFNKELLQHIDAEYGTGTIWLGDKVVASVARAPPQGTEGEAMLWDDDKPGTRPWVDLGAIAKFSGISMVDLKVVADVMAQLPKDALLSFQEMCRDTYGYYFQCCSLEGDAEKGLPPTALPTVLSCDLNAEIAWGYDDEGQASRRGKQIDCVLSTDGDKLAELARTATRPRQARDWTQARHLRKRARREWEMQRLERATAGDWGQVKLLKPVKHKGWDVQFAETQQEQGRDPHQAIHTHLQHIYTTGLVIPPLPPWEGEVVPFADHELRWALHRGKPNKAVGVDGTSHELLLGIAATPGGFEALLSFYNDIYRSSSIPDDWNVALMIVIPKQELPDDPASLRPLAMGSAAAKVYSRLLLGRTVPWLDAREGAQCSGEGQQPAEYIFGMARVMELEAEWHRGLVAAKIDIRKAFDMLHRPALLSRLKVALGDGPTFRSWQAMLSDTTAVLQTGWGSTRLQLDRGIRWEDRHRIYDQMSCQDLLFMDDGLLWADSPREVSRRLQEWASELEKHGLQLNPAKCKVYMSPYSNPADPVTVNGAVIPRVDTLEVMGVPLKVGATGSDLIAPLIARGKEKFWSLKHLFRARTPLAGCLRLLDKIVGGTSLWCLSALAPDVSALALLNSMQLQCVVWAMRVGKRREEGWLSFKQRSYRGARQLVWNVLRKRWSTTWLERHYPKLSNLERDMDRAAGETWIYRGLAAD</sequence>
<dbReference type="EMBL" id="CAJNJA010040844">
    <property type="protein sequence ID" value="CAE7769768.1"/>
    <property type="molecule type" value="Genomic_DNA"/>
</dbReference>
<feature type="non-terminal residue" evidence="2">
    <location>
        <position position="725"/>
    </location>
</feature>
<evidence type="ECO:0000313" key="2">
    <source>
        <dbReference type="EMBL" id="CAE7769768.1"/>
    </source>
</evidence>
<dbReference type="AlphaFoldDB" id="A0A812Y6W9"/>
<reference evidence="2" key="1">
    <citation type="submission" date="2021-02" db="EMBL/GenBank/DDBJ databases">
        <authorList>
            <person name="Dougan E. K."/>
            <person name="Rhodes N."/>
            <person name="Thang M."/>
            <person name="Chan C."/>
        </authorList>
    </citation>
    <scope>NUCLEOTIDE SEQUENCE</scope>
</reference>
<dbReference type="PANTHER" id="PTHR47027:SF20">
    <property type="entry name" value="REVERSE TRANSCRIPTASE-LIKE PROTEIN WITH RNA-DIRECTED DNA POLYMERASE DOMAIN"/>
    <property type="match status" value="1"/>
</dbReference>